<sequence>MEEYKPSERQKKCRHALCYRGKNHKQTQCKENIFKDSENDRWVTNEDCEKCEKYKSKYIEYPITVNQIDIDHTDYKPLFHDTGTLVAVNPCDEKFQGKTYIGILIGDIPIQPLISYDEEEQKLNISEFKNPCIFVPELKKLVFGYESWWTAIETEADLKKITQKDIENTWYVKLAKEMLSNIRRDGCNV</sequence>
<dbReference type="EMBL" id="DXET01000055">
    <property type="protein sequence ID" value="HIX80759.1"/>
    <property type="molecule type" value="Genomic_DNA"/>
</dbReference>
<proteinExistence type="predicted"/>
<evidence type="ECO:0000313" key="2">
    <source>
        <dbReference type="Proteomes" id="UP000886724"/>
    </source>
</evidence>
<gene>
    <name evidence="1" type="ORF">H9980_02165</name>
</gene>
<evidence type="ECO:0000313" key="1">
    <source>
        <dbReference type="EMBL" id="HIX80759.1"/>
    </source>
</evidence>
<name>A0A9D2BML0_9FIRM</name>
<dbReference type="Proteomes" id="UP000886724">
    <property type="component" value="Unassembled WGS sequence"/>
</dbReference>
<accession>A0A9D2BML0</accession>
<organism evidence="1 2">
    <name type="scientific">Candidatus Erysipelatoclostridium merdavium</name>
    <dbReference type="NCBI Taxonomy" id="2838566"/>
    <lineage>
        <taxon>Bacteria</taxon>
        <taxon>Bacillati</taxon>
        <taxon>Bacillota</taxon>
        <taxon>Erysipelotrichia</taxon>
        <taxon>Erysipelotrichales</taxon>
        <taxon>Erysipelotrichales incertae sedis</taxon>
    </lineage>
</organism>
<reference evidence="1" key="2">
    <citation type="submission" date="2021-04" db="EMBL/GenBank/DDBJ databases">
        <authorList>
            <person name="Gilroy R."/>
        </authorList>
    </citation>
    <scope>NUCLEOTIDE SEQUENCE</scope>
    <source>
        <strain evidence="1">ChiGjej1B1-14440</strain>
    </source>
</reference>
<protein>
    <submittedName>
        <fullName evidence="1">Uncharacterized protein</fullName>
    </submittedName>
</protein>
<dbReference type="AlphaFoldDB" id="A0A9D2BML0"/>
<reference evidence="1" key="1">
    <citation type="journal article" date="2021" name="PeerJ">
        <title>Extensive microbial diversity within the chicken gut microbiome revealed by metagenomics and culture.</title>
        <authorList>
            <person name="Gilroy R."/>
            <person name="Ravi A."/>
            <person name="Getino M."/>
            <person name="Pursley I."/>
            <person name="Horton D.L."/>
            <person name="Alikhan N.F."/>
            <person name="Baker D."/>
            <person name="Gharbi K."/>
            <person name="Hall N."/>
            <person name="Watson M."/>
            <person name="Adriaenssens E.M."/>
            <person name="Foster-Nyarko E."/>
            <person name="Jarju S."/>
            <person name="Secka A."/>
            <person name="Antonio M."/>
            <person name="Oren A."/>
            <person name="Chaudhuri R.R."/>
            <person name="La Ragione R."/>
            <person name="Hildebrand F."/>
            <person name="Pallen M.J."/>
        </authorList>
    </citation>
    <scope>NUCLEOTIDE SEQUENCE</scope>
    <source>
        <strain evidence="1">ChiGjej1B1-14440</strain>
    </source>
</reference>
<comment type="caution">
    <text evidence="1">The sequence shown here is derived from an EMBL/GenBank/DDBJ whole genome shotgun (WGS) entry which is preliminary data.</text>
</comment>